<sequence>MDSSVVAEAIRLIEAGQGVNADELLADQWDGEGSWRTKQVWQRVSVLGAGEGQTEYHALFQDRARLVRKAKEHHEAGNYEASIPLMQNQMEGLVMDVAGGRKFFTQDPKYKADLLDPLQLVGIEACLATLQKILGEGVSQTQAAGSLSRHGVAHGRELAYDTRVNSAKYWSVLDALVQWARPMAQQEAQRLRRERESASAGSQDVDANGRRLDNREFRETKDFLRKLLTSAMGWLASTGELRRDLVGNVYTVKDFVKAGLPADPGIHTSLSPDGKIIWFWRTTMSGWVLGAAVGIHGDGFDEWLYSGSTPPLDGPHETPTVWGRPYDTPPDWTS</sequence>
<keyword evidence="3" id="KW-1185">Reference proteome</keyword>
<dbReference type="AlphaFoldDB" id="A0A939KNV7"/>
<protein>
    <submittedName>
        <fullName evidence="2">Uncharacterized protein</fullName>
    </submittedName>
</protein>
<evidence type="ECO:0000313" key="2">
    <source>
        <dbReference type="EMBL" id="MBO1269683.1"/>
    </source>
</evidence>
<comment type="caution">
    <text evidence="2">The sequence shown here is derived from an EMBL/GenBank/DDBJ whole genome shotgun (WGS) entry which is preliminary data.</text>
</comment>
<name>A0A939KNV7_9MICC</name>
<dbReference type="EMBL" id="JAFNLL010000054">
    <property type="protein sequence ID" value="MBO1269683.1"/>
    <property type="molecule type" value="Genomic_DNA"/>
</dbReference>
<organism evidence="2 3">
    <name type="scientific">Arthrobacter cavernae</name>
    <dbReference type="NCBI Taxonomy" id="2817681"/>
    <lineage>
        <taxon>Bacteria</taxon>
        <taxon>Bacillati</taxon>
        <taxon>Actinomycetota</taxon>
        <taxon>Actinomycetes</taxon>
        <taxon>Micrococcales</taxon>
        <taxon>Micrococcaceae</taxon>
        <taxon>Arthrobacter</taxon>
    </lineage>
</organism>
<evidence type="ECO:0000313" key="3">
    <source>
        <dbReference type="Proteomes" id="UP000664164"/>
    </source>
</evidence>
<dbReference type="Proteomes" id="UP000664164">
    <property type="component" value="Unassembled WGS sequence"/>
</dbReference>
<evidence type="ECO:0000256" key="1">
    <source>
        <dbReference type="SAM" id="MobiDB-lite"/>
    </source>
</evidence>
<proteinExistence type="predicted"/>
<reference evidence="2" key="1">
    <citation type="submission" date="2021-03" db="EMBL/GenBank/DDBJ databases">
        <title>A new species, PO-11, isolated from a karst cave deposit.</title>
        <authorList>
            <person name="Zhaoxiaoyong W."/>
        </authorList>
    </citation>
    <scope>NUCLEOTIDE SEQUENCE</scope>
    <source>
        <strain evidence="2">PO-11</strain>
    </source>
</reference>
<gene>
    <name evidence="2" type="ORF">J1902_17225</name>
</gene>
<dbReference type="RefSeq" id="WP_207617564.1">
    <property type="nucleotide sequence ID" value="NZ_JAFNLL010000054.1"/>
</dbReference>
<accession>A0A939KNV7</accession>
<feature type="region of interest" description="Disordered" evidence="1">
    <location>
        <begin position="312"/>
        <end position="334"/>
    </location>
</feature>
<feature type="region of interest" description="Disordered" evidence="1">
    <location>
        <begin position="190"/>
        <end position="211"/>
    </location>
</feature>